<proteinExistence type="predicted"/>
<sequence length="533" mass="57435">MELRYSNNTKKKHYIMKNLLAIFLLFTITAQINAQHFIDTYIHIKPDYYGGIGELLIMDCHDPLATVSRTVTFEGNPLPGMQATGIIASGPKTLHYQANDGTNTYEFVAEIDFNGLNPTISYTTSPTIEPMSVIEKYKSASPACDGEIELIISGGNAPISTKWFDENGSEVVSNANQLQFSGLCANTYGYSFGDASTFTCLGAGNGFSNPFNVTIDLLDCIVQTTDVSCVGTCDGSAELITVGGLGIMNSFITHQNGNNHPLQLTNECSGNVHGEFMDFTGAIAQCMNDIGSPDLINFTLNTTDLTGPGSNDGTAEVSVTQGAAPITYEWTGPNSYNSTGTNQVNGLEDGAYDLTMTYNNGQCDTTTSFQIYDALQIIISSVEPHTVNPPNGAVYFSIAGGKEPYDTILDDGQNQISGGPFTGLSFGQYTLIVNDANGNSVDSTFMINTFVSVNKEALNEFTIYPNPATNNISIKGDYLISATFYDLNGRIVLTTNLNENQTQSINVSNLEAGIYTVSLRSEKGEHMEKVIIK</sequence>
<evidence type="ECO:0000313" key="4">
    <source>
        <dbReference type="Proteomes" id="UP000236654"/>
    </source>
</evidence>
<feature type="domain" description="Secretion system C-terminal sorting" evidence="2">
    <location>
        <begin position="463"/>
        <end position="532"/>
    </location>
</feature>
<evidence type="ECO:0000259" key="2">
    <source>
        <dbReference type="Pfam" id="PF18962"/>
    </source>
</evidence>
<reference evidence="3 4" key="1">
    <citation type="submission" date="2017-12" db="EMBL/GenBank/DDBJ databases">
        <title>The draft genome sequence of Brumimicrobium saltpan LHR20.</title>
        <authorList>
            <person name="Do Z.-J."/>
            <person name="Luo H.-R."/>
        </authorList>
    </citation>
    <scope>NUCLEOTIDE SEQUENCE [LARGE SCALE GENOMIC DNA]</scope>
    <source>
        <strain evidence="3 4">LHR20</strain>
    </source>
</reference>
<organism evidence="3 4">
    <name type="scientific">Brumimicrobium salinarum</name>
    <dbReference type="NCBI Taxonomy" id="2058658"/>
    <lineage>
        <taxon>Bacteria</taxon>
        <taxon>Pseudomonadati</taxon>
        <taxon>Bacteroidota</taxon>
        <taxon>Flavobacteriia</taxon>
        <taxon>Flavobacteriales</taxon>
        <taxon>Crocinitomicaceae</taxon>
        <taxon>Brumimicrobium</taxon>
    </lineage>
</organism>
<dbReference type="InterPro" id="IPR026444">
    <property type="entry name" value="Secre_tail"/>
</dbReference>
<dbReference type="InterPro" id="IPR013783">
    <property type="entry name" value="Ig-like_fold"/>
</dbReference>
<dbReference type="AlphaFoldDB" id="A0A2I0R540"/>
<dbReference type="Proteomes" id="UP000236654">
    <property type="component" value="Unassembled WGS sequence"/>
</dbReference>
<dbReference type="OrthoDB" id="9805017at2"/>
<protein>
    <recommendedName>
        <fullName evidence="2">Secretion system C-terminal sorting domain-containing protein</fullName>
    </recommendedName>
</protein>
<dbReference type="InterPro" id="IPR025667">
    <property type="entry name" value="SprB_repeat"/>
</dbReference>
<evidence type="ECO:0000256" key="1">
    <source>
        <dbReference type="ARBA" id="ARBA00022729"/>
    </source>
</evidence>
<dbReference type="Gene3D" id="2.60.40.10">
    <property type="entry name" value="Immunoglobulins"/>
    <property type="match status" value="1"/>
</dbReference>
<accession>A0A2I0R540</accession>
<dbReference type="EMBL" id="PJNI01000002">
    <property type="protein sequence ID" value="PKR81693.1"/>
    <property type="molecule type" value="Genomic_DNA"/>
</dbReference>
<evidence type="ECO:0000313" key="3">
    <source>
        <dbReference type="EMBL" id="PKR81693.1"/>
    </source>
</evidence>
<dbReference type="Pfam" id="PF18962">
    <property type="entry name" value="Por_Secre_tail"/>
    <property type="match status" value="1"/>
</dbReference>
<keyword evidence="4" id="KW-1185">Reference proteome</keyword>
<comment type="caution">
    <text evidence="3">The sequence shown here is derived from an EMBL/GenBank/DDBJ whole genome shotgun (WGS) entry which is preliminary data.</text>
</comment>
<dbReference type="Pfam" id="PF13573">
    <property type="entry name" value="SprB"/>
    <property type="match status" value="1"/>
</dbReference>
<dbReference type="NCBIfam" id="TIGR04183">
    <property type="entry name" value="Por_Secre_tail"/>
    <property type="match status" value="1"/>
</dbReference>
<keyword evidence="1" id="KW-0732">Signal</keyword>
<name>A0A2I0R540_9FLAO</name>
<gene>
    <name evidence="3" type="ORF">CW751_03975</name>
</gene>